<reference evidence="1" key="1">
    <citation type="submission" date="2023-04" db="EMBL/GenBank/DDBJ databases">
        <title>Draft Genome sequencing of Naganishia species isolated from polar environments using Oxford Nanopore Technology.</title>
        <authorList>
            <person name="Leo P."/>
            <person name="Venkateswaran K."/>
        </authorList>
    </citation>
    <scope>NUCLEOTIDE SEQUENCE</scope>
    <source>
        <strain evidence="1">MNA-CCFEE 5262</strain>
    </source>
</reference>
<sequence>MTPRGLLLVLSTSGVGLAAFIKLFRRQAITLRSLSALLNRKQFTVGAPTYLRPLQPDPQARAPLIRYLAASAMPPKGSKKNAVKAVPATDAETKVETSVDADPVLTKSDTKRKRTKPAPKNATDSEGAEQDSKPAKKPRATKKSPKPDPFHADTLATHPPRLGTTTSIPMTHLIGAHTSTSGGPEFALVNASELGANALAMFLKNQRRWESKGFEETSVETWKRMMKRQEEGGLGYDPDYILPHGSYLINLGQPDEIKRETSYKCFLDDLRRCEQLGIKLYNWHPGSTVGACTKSEALKNVADSINRAHGETGHVICVIENMAGAGNVLGSTFEELAEIISQVENKDRVGVCIDTCHTFAAGYDLRTQETYEKTMEEFERIVGFKYLKGMHLNDSQGGGLGCHKDRHENIGLGEIGLACFRLIVRDPRLARIPLILETPTFEETSVWRREIEILYELQHVEGSEEGVAAKLREMTEAWRKELAEMRRISGKGPKEKKAPATKGKKGKQGDDEDEEEAPVKAKGKAKPKTAAKPRAVGKKRGKAVEDEELEHGSGTDTSELTEEET</sequence>
<protein>
    <submittedName>
        <fullName evidence="1">Uncharacterized protein</fullName>
    </submittedName>
</protein>
<accession>A0ACC2WK66</accession>
<gene>
    <name evidence="1" type="ORF">QFC20_002545</name>
</gene>
<name>A0ACC2WK66_9TREE</name>
<organism evidence="1 2">
    <name type="scientific">Naganishia adeliensis</name>
    <dbReference type="NCBI Taxonomy" id="92952"/>
    <lineage>
        <taxon>Eukaryota</taxon>
        <taxon>Fungi</taxon>
        <taxon>Dikarya</taxon>
        <taxon>Basidiomycota</taxon>
        <taxon>Agaricomycotina</taxon>
        <taxon>Tremellomycetes</taxon>
        <taxon>Filobasidiales</taxon>
        <taxon>Filobasidiaceae</taxon>
        <taxon>Naganishia</taxon>
    </lineage>
</organism>
<dbReference type="EMBL" id="JASBWS010000018">
    <property type="protein sequence ID" value="KAJ9111570.1"/>
    <property type="molecule type" value="Genomic_DNA"/>
</dbReference>
<keyword evidence="2" id="KW-1185">Reference proteome</keyword>
<comment type="caution">
    <text evidence="1">The sequence shown here is derived from an EMBL/GenBank/DDBJ whole genome shotgun (WGS) entry which is preliminary data.</text>
</comment>
<dbReference type="Proteomes" id="UP001230649">
    <property type="component" value="Unassembled WGS sequence"/>
</dbReference>
<evidence type="ECO:0000313" key="2">
    <source>
        <dbReference type="Proteomes" id="UP001230649"/>
    </source>
</evidence>
<proteinExistence type="predicted"/>
<evidence type="ECO:0000313" key="1">
    <source>
        <dbReference type="EMBL" id="KAJ9111570.1"/>
    </source>
</evidence>